<organism evidence="1 2">
    <name type="scientific">Pandoravirus japonicus</name>
    <dbReference type="NCBI Taxonomy" id="2823154"/>
    <lineage>
        <taxon>Viruses</taxon>
        <taxon>Pandoravirus</taxon>
    </lineage>
</organism>
<dbReference type="EMBL" id="LC625835">
    <property type="protein sequence ID" value="BCU02730.1"/>
    <property type="molecule type" value="Genomic_DNA"/>
</dbReference>
<evidence type="ECO:0000313" key="2">
    <source>
        <dbReference type="Proteomes" id="UP001253637"/>
    </source>
</evidence>
<protein>
    <submittedName>
        <fullName evidence="1">Uncharacterized protein</fullName>
    </submittedName>
</protein>
<proteinExistence type="predicted"/>
<reference evidence="1" key="1">
    <citation type="submission" date="2021-04" db="EMBL/GenBank/DDBJ databases">
        <title>Draft Genome Sequence of Pandoravirus japonicus, Isolated from the Sabaishi River of Niigata, Japan.</title>
        <authorList>
            <person name="Hosokawa N."/>
            <person name="Takahashi H."/>
            <person name="Aoki K."/>
            <person name="Takemura M."/>
        </authorList>
    </citation>
    <scope>NUCLEOTIDE SEQUENCE</scope>
</reference>
<name>A0A811BN85_9VIRU</name>
<evidence type="ECO:0000313" key="1">
    <source>
        <dbReference type="EMBL" id="BCU02730.1"/>
    </source>
</evidence>
<accession>A0A811BN85</accession>
<dbReference type="Proteomes" id="UP001253637">
    <property type="component" value="Segment"/>
</dbReference>
<sequence length="73" mass="8407">MCEWLCIRIDLTIGPEAPTNWSYREEIRPIFQICKSAIFALRDRGSAIAMYPTHGGLTDLCLLRIDLLRKNPE</sequence>